<dbReference type="SUPFAM" id="SSF53098">
    <property type="entry name" value="Ribonuclease H-like"/>
    <property type="match status" value="1"/>
</dbReference>
<proteinExistence type="predicted"/>
<dbReference type="InterPro" id="IPR012337">
    <property type="entry name" value="RNaseH-like_sf"/>
</dbReference>
<accession>A0ABQ5DPK4</accession>
<protein>
    <submittedName>
        <fullName evidence="3">Retrovirus-related pol polyprotein from transposon TNT 1-94</fullName>
    </submittedName>
</protein>
<evidence type="ECO:0000259" key="1">
    <source>
        <dbReference type="Pfam" id="PF07727"/>
    </source>
</evidence>
<dbReference type="InterPro" id="IPR036397">
    <property type="entry name" value="RNaseH_sf"/>
</dbReference>
<dbReference type="EMBL" id="BQNB010015534">
    <property type="protein sequence ID" value="GJT41121.1"/>
    <property type="molecule type" value="Genomic_DNA"/>
</dbReference>
<feature type="domain" description="Reverse transcriptase Ty1/copia-type" evidence="1">
    <location>
        <begin position="239"/>
        <end position="315"/>
    </location>
</feature>
<dbReference type="InterPro" id="IPR013103">
    <property type="entry name" value="RVT_2"/>
</dbReference>
<comment type="caution">
    <text evidence="3">The sequence shown here is derived from an EMBL/GenBank/DDBJ whole genome shotgun (WGS) entry which is preliminary data.</text>
</comment>
<evidence type="ECO:0000259" key="2">
    <source>
        <dbReference type="Pfam" id="PF13976"/>
    </source>
</evidence>
<dbReference type="Pfam" id="PF07727">
    <property type="entry name" value="RVT_2"/>
    <property type="match status" value="1"/>
</dbReference>
<feature type="domain" description="GAG-pre-integrase" evidence="2">
    <location>
        <begin position="21"/>
        <end position="70"/>
    </location>
</feature>
<dbReference type="Gene3D" id="3.30.420.10">
    <property type="entry name" value="Ribonuclease H-like superfamily/Ribonuclease H"/>
    <property type="match status" value="1"/>
</dbReference>
<dbReference type="InterPro" id="IPR025724">
    <property type="entry name" value="GAG-pre-integrase_dom"/>
</dbReference>
<name>A0ABQ5DPK4_9ASTR</name>
<evidence type="ECO:0000313" key="4">
    <source>
        <dbReference type="Proteomes" id="UP001151760"/>
    </source>
</evidence>
<gene>
    <name evidence="3" type="ORF">Tco_0940986</name>
</gene>
<dbReference type="PANTHER" id="PTHR11439:SF491">
    <property type="entry name" value="INTEGRASE CATALYTIC DOMAIN-CONTAINING PROTEIN"/>
    <property type="match status" value="1"/>
</dbReference>
<dbReference type="Proteomes" id="UP001151760">
    <property type="component" value="Unassembled WGS sequence"/>
</dbReference>
<dbReference type="CDD" id="cd09272">
    <property type="entry name" value="RNase_HI_RT_Ty1"/>
    <property type="match status" value="1"/>
</dbReference>
<dbReference type="PANTHER" id="PTHR11439">
    <property type="entry name" value="GAG-POL-RELATED RETROTRANSPOSON"/>
    <property type="match status" value="1"/>
</dbReference>
<reference evidence="3" key="2">
    <citation type="submission" date="2022-01" db="EMBL/GenBank/DDBJ databases">
        <authorList>
            <person name="Yamashiro T."/>
            <person name="Shiraishi A."/>
            <person name="Satake H."/>
            <person name="Nakayama K."/>
        </authorList>
    </citation>
    <scope>NUCLEOTIDE SEQUENCE</scope>
</reference>
<keyword evidence="4" id="KW-1185">Reference proteome</keyword>
<sequence>MHSWVTTGSVRLKVLARDNCVYSLDGHAMAGELNASVEKKDSLAQVWHKRLGHIGEAGLQVLEKQGLFGKKILDLMGPTRGIIGRFKDEAFGKFKEWKQLVENQTGRTVKKLRTDNGLEFCNQDFEQLCIESGIAKHLTVVGTPQQNVTFWAEATCTVVYLINRSPPRVIEKKTPMEMWSGYPSDYGMLRIFGCVAYLYDKQVEDGTARALSSACDDSSMWKAAMQKMDSQRKKQDPGINDMLIACKSKAEIRSTKSLLKKEFDMKELGEAKMIIGMEIVRDRSRKILRVSHSGYVSKILNNFRIDNGKSVKMPLGGHFKLSLKNFSVKDCDVERMSKVPYANAVGSLMYLMVCTRPDIAYAVSVVSRYLANPGKNHWEAVKWILKYLRGTANVGLVYGTNRGNHVDVTGFVDSDYAKDPDKGRSITGYAFLVQGCVVSWKATLQHVVALSTTEAEYMALTEAVKEAIWLRGLLEELGVELNTVAVNCDNQGAIHLSRNHVFHERTKHINVRYHFIREVLEAKTVKVLNVGTEHNATDALTKVIPGLKLQHCLELLNVGVG</sequence>
<organism evidence="3 4">
    <name type="scientific">Tanacetum coccineum</name>
    <dbReference type="NCBI Taxonomy" id="301880"/>
    <lineage>
        <taxon>Eukaryota</taxon>
        <taxon>Viridiplantae</taxon>
        <taxon>Streptophyta</taxon>
        <taxon>Embryophyta</taxon>
        <taxon>Tracheophyta</taxon>
        <taxon>Spermatophyta</taxon>
        <taxon>Magnoliopsida</taxon>
        <taxon>eudicotyledons</taxon>
        <taxon>Gunneridae</taxon>
        <taxon>Pentapetalae</taxon>
        <taxon>asterids</taxon>
        <taxon>campanulids</taxon>
        <taxon>Asterales</taxon>
        <taxon>Asteraceae</taxon>
        <taxon>Asteroideae</taxon>
        <taxon>Anthemideae</taxon>
        <taxon>Anthemidinae</taxon>
        <taxon>Tanacetum</taxon>
    </lineage>
</organism>
<evidence type="ECO:0000313" key="3">
    <source>
        <dbReference type="EMBL" id="GJT41121.1"/>
    </source>
</evidence>
<dbReference type="Pfam" id="PF13976">
    <property type="entry name" value="gag_pre-integrs"/>
    <property type="match status" value="1"/>
</dbReference>
<reference evidence="3" key="1">
    <citation type="journal article" date="2022" name="Int. J. Mol. Sci.">
        <title>Draft Genome of Tanacetum Coccineum: Genomic Comparison of Closely Related Tanacetum-Family Plants.</title>
        <authorList>
            <person name="Yamashiro T."/>
            <person name="Shiraishi A."/>
            <person name="Nakayama K."/>
            <person name="Satake H."/>
        </authorList>
    </citation>
    <scope>NUCLEOTIDE SEQUENCE</scope>
</reference>